<dbReference type="AlphaFoldDB" id="E3M1H2"/>
<feature type="coiled-coil region" evidence="1">
    <location>
        <begin position="63"/>
        <end position="320"/>
    </location>
</feature>
<dbReference type="STRING" id="31234.E3M1H2"/>
<dbReference type="InParanoid" id="E3M1H2"/>
<name>E3M1H2_CAERE</name>
<dbReference type="Proteomes" id="UP000008281">
    <property type="component" value="Unassembled WGS sequence"/>
</dbReference>
<dbReference type="OMA" id="WNAARME"/>
<reference evidence="2" key="1">
    <citation type="submission" date="2007-07" db="EMBL/GenBank/DDBJ databases">
        <title>PCAP assembly of the Caenorhabditis remanei genome.</title>
        <authorList>
            <consortium name="The Caenorhabditis remanei Sequencing Consortium"/>
            <person name="Wilson R.K."/>
        </authorList>
    </citation>
    <scope>NUCLEOTIDE SEQUENCE [LARGE SCALE GENOMIC DNA]</scope>
    <source>
        <strain evidence="2">PB4641</strain>
    </source>
</reference>
<dbReference type="HOGENOM" id="CLU_744411_0_0_1"/>
<sequence>MDKTEEERMDHMKELCQEVQQHIATKKDNMLTKLREQIVSLKSLGDGKDGLVKKIEKEILEQEKKWAEQYATMEATVADLEEDVENLSSQLSVKDESHQTLVRQLRDGSERLKIELAQKRDKLQAANEDSVRDKKKIQELDEEAGPLRTEFATALLASQDAELEKNLKISEMELKLENAENSAAAAKDQVIKQMKKTAEENAKELQDLKEGEIEMQRKSEVVMKELKERLEKADLEKNLKISEMELKLKNAEKTVAEKDQVIKQMKKTAEENAKEIQDLKEEKIEMQKKSEDDELVMKRLKELLEQAEANEKKRKEFGELEKVRRRERFEERKIKKDRKMKRKLEKHEKKWGPIKMIKTDDEKEICDPSDSG</sequence>
<keyword evidence="3" id="KW-1185">Reference proteome</keyword>
<evidence type="ECO:0000256" key="1">
    <source>
        <dbReference type="SAM" id="Coils"/>
    </source>
</evidence>
<protein>
    <submittedName>
        <fullName evidence="2">Uncharacterized protein</fullName>
    </submittedName>
</protein>
<proteinExistence type="predicted"/>
<evidence type="ECO:0000313" key="2">
    <source>
        <dbReference type="EMBL" id="EFO89009.1"/>
    </source>
</evidence>
<dbReference type="EMBL" id="DS268421">
    <property type="protein sequence ID" value="EFO89009.1"/>
    <property type="molecule type" value="Genomic_DNA"/>
</dbReference>
<accession>E3M1H2</accession>
<organism evidence="3">
    <name type="scientific">Caenorhabditis remanei</name>
    <name type="common">Caenorhabditis vulgaris</name>
    <dbReference type="NCBI Taxonomy" id="31234"/>
    <lineage>
        <taxon>Eukaryota</taxon>
        <taxon>Metazoa</taxon>
        <taxon>Ecdysozoa</taxon>
        <taxon>Nematoda</taxon>
        <taxon>Chromadorea</taxon>
        <taxon>Rhabditida</taxon>
        <taxon>Rhabditina</taxon>
        <taxon>Rhabditomorpha</taxon>
        <taxon>Rhabditoidea</taxon>
        <taxon>Rhabditidae</taxon>
        <taxon>Peloderinae</taxon>
        <taxon>Caenorhabditis</taxon>
    </lineage>
</organism>
<gene>
    <name evidence="2" type="ORF">CRE_06547</name>
</gene>
<evidence type="ECO:0000313" key="3">
    <source>
        <dbReference type="Proteomes" id="UP000008281"/>
    </source>
</evidence>
<keyword evidence="1" id="KW-0175">Coiled coil</keyword>